<organism evidence="2 3">
    <name type="scientific">Clostridium sardiniense</name>
    <name type="common">Clostridium absonum</name>
    <dbReference type="NCBI Taxonomy" id="29369"/>
    <lineage>
        <taxon>Bacteria</taxon>
        <taxon>Bacillati</taxon>
        <taxon>Bacillota</taxon>
        <taxon>Clostridia</taxon>
        <taxon>Eubacteriales</taxon>
        <taxon>Clostridiaceae</taxon>
        <taxon>Clostridium</taxon>
    </lineage>
</organism>
<proteinExistence type="predicted"/>
<feature type="transmembrane region" description="Helical" evidence="1">
    <location>
        <begin position="81"/>
        <end position="102"/>
    </location>
</feature>
<feature type="transmembrane region" description="Helical" evidence="1">
    <location>
        <begin position="265"/>
        <end position="281"/>
    </location>
</feature>
<evidence type="ECO:0000256" key="1">
    <source>
        <dbReference type="SAM" id="Phobius"/>
    </source>
</evidence>
<dbReference type="RefSeq" id="WP_221861803.1">
    <property type="nucleotide sequence ID" value="NZ_JAIKTU010000011.1"/>
</dbReference>
<comment type="caution">
    <text evidence="2">The sequence shown here is derived from an EMBL/GenBank/DDBJ whole genome shotgun (WGS) entry which is preliminary data.</text>
</comment>
<sequence length="317" mass="36848">MGRIEEYIERIYSRVNKNNEETEILKEEMKFHLYDKVSDLMEDGYTEEESINIAIEKFGDENSISNDVKSLITNQTRYTNILFKVSIIVFVVGCLFKLGGVISENRFMDLWDENRARVSGDILNKIADTLEGKEEITGKEKDAFDHILNEYNDRYENGLYNIKVLKDSIPMYEYNREVSPELIKNGSESISGRGNNGWTISSKQTDLDSYRGSKITDERYDIKNITNSLHFNLNNIGFLLITLSWILIVMYYTQKAILDNNLNKYKILVLSLETIIIFASFVSDKDIVVPVTAFFLILNYTYLRILNKMNRKKVIFS</sequence>
<accession>A0ABS7L0H1</accession>
<name>A0ABS7L0H1_CLOSR</name>
<dbReference type="EMBL" id="JAIKTU010000011">
    <property type="protein sequence ID" value="MBY0756563.1"/>
    <property type="molecule type" value="Genomic_DNA"/>
</dbReference>
<keyword evidence="1" id="KW-0812">Transmembrane</keyword>
<evidence type="ECO:0000313" key="3">
    <source>
        <dbReference type="Proteomes" id="UP001299068"/>
    </source>
</evidence>
<dbReference type="InterPro" id="IPR047928">
    <property type="entry name" value="Perm_prefix_1"/>
</dbReference>
<gene>
    <name evidence="2" type="ORF">K5V21_14030</name>
</gene>
<evidence type="ECO:0000313" key="2">
    <source>
        <dbReference type="EMBL" id="MBY0756563.1"/>
    </source>
</evidence>
<keyword evidence="3" id="KW-1185">Reference proteome</keyword>
<feature type="transmembrane region" description="Helical" evidence="1">
    <location>
        <begin position="236"/>
        <end position="253"/>
    </location>
</feature>
<dbReference type="Proteomes" id="UP001299068">
    <property type="component" value="Unassembled WGS sequence"/>
</dbReference>
<keyword evidence="1" id="KW-1133">Transmembrane helix</keyword>
<keyword evidence="1" id="KW-0472">Membrane</keyword>
<feature type="transmembrane region" description="Helical" evidence="1">
    <location>
        <begin position="287"/>
        <end position="303"/>
    </location>
</feature>
<protein>
    <submittedName>
        <fullName evidence="2">Permease prefix domain 1-containing protein</fullName>
    </submittedName>
</protein>
<reference evidence="2 3" key="1">
    <citation type="journal article" date="2021" name="Cell Host Microbe">
        <title>in vivo commensal control of Clostridioides difficile virulence.</title>
        <authorList>
            <person name="Girinathan B.P."/>
            <person name="Dibenedetto N."/>
            <person name="Worley J.N."/>
            <person name="Peltier J."/>
            <person name="Arrieta-Ortiz M.L."/>
            <person name="Rupa Christinal Immanuel S."/>
            <person name="Lavin R."/>
            <person name="Delaney M.L."/>
            <person name="Cummins C."/>
            <person name="Hoffmann M."/>
            <person name="Luo Y."/>
            <person name="Gonzalez-Escalona N."/>
            <person name="Allard M."/>
            <person name="Onderdonk A.B."/>
            <person name="Gerber G.K."/>
            <person name="Sonenshein A.L."/>
            <person name="Baliga N."/>
            <person name="Dupuy B."/>
            <person name="Bry L."/>
        </authorList>
    </citation>
    <scope>NUCLEOTIDE SEQUENCE [LARGE SCALE GENOMIC DNA]</scope>
    <source>
        <strain evidence="2 3">DSM 599</strain>
    </source>
</reference>
<dbReference type="NCBIfam" id="NF038403">
    <property type="entry name" value="perm_prefix_1"/>
    <property type="match status" value="1"/>
</dbReference>